<keyword evidence="1" id="KW-1133">Transmembrane helix</keyword>
<organism evidence="2 3">
    <name type="scientific">Lentithecium fluviatile CBS 122367</name>
    <dbReference type="NCBI Taxonomy" id="1168545"/>
    <lineage>
        <taxon>Eukaryota</taxon>
        <taxon>Fungi</taxon>
        <taxon>Dikarya</taxon>
        <taxon>Ascomycota</taxon>
        <taxon>Pezizomycotina</taxon>
        <taxon>Dothideomycetes</taxon>
        <taxon>Pleosporomycetidae</taxon>
        <taxon>Pleosporales</taxon>
        <taxon>Massarineae</taxon>
        <taxon>Lentitheciaceae</taxon>
        <taxon>Lentithecium</taxon>
    </lineage>
</organism>
<sequence>MTSAGGQRSALTFEPWGAVGNDGLWSGFTINVRTPPQNFTVLPATNDQHIYIPVADDYQRINRTDCRASRDWGESSLGVLWKRNLGVRYCDTSIGSQNLGVDFERKHFNVSQANFAMPMQAADIVTIMPPKPTSNSTLDSSVHSEAKTHDRSLGAVTGIVLGAIVVAMLIASLAWLCWRRRSGHEVEEPAAMEAQRATNGSARPKIMGQAVDELLACHGLSEVDLAKMAMAWGLEGRSTAGVYELR</sequence>
<keyword evidence="1" id="KW-0472">Membrane</keyword>
<evidence type="ECO:0000313" key="3">
    <source>
        <dbReference type="Proteomes" id="UP000799291"/>
    </source>
</evidence>
<protein>
    <recommendedName>
        <fullName evidence="4">Peptidase A1 domain-containing protein</fullName>
    </recommendedName>
</protein>
<keyword evidence="1" id="KW-0812">Transmembrane</keyword>
<dbReference type="Proteomes" id="UP000799291">
    <property type="component" value="Unassembled WGS sequence"/>
</dbReference>
<dbReference type="EMBL" id="MU005592">
    <property type="protein sequence ID" value="KAF2681373.1"/>
    <property type="molecule type" value="Genomic_DNA"/>
</dbReference>
<keyword evidence="3" id="KW-1185">Reference proteome</keyword>
<evidence type="ECO:0000313" key="2">
    <source>
        <dbReference type="EMBL" id="KAF2681373.1"/>
    </source>
</evidence>
<dbReference type="AlphaFoldDB" id="A0A6G1ITU5"/>
<evidence type="ECO:0008006" key="4">
    <source>
        <dbReference type="Google" id="ProtNLM"/>
    </source>
</evidence>
<evidence type="ECO:0000256" key="1">
    <source>
        <dbReference type="SAM" id="Phobius"/>
    </source>
</evidence>
<proteinExistence type="predicted"/>
<name>A0A6G1ITU5_9PLEO</name>
<reference evidence="2" key="1">
    <citation type="journal article" date="2020" name="Stud. Mycol.">
        <title>101 Dothideomycetes genomes: a test case for predicting lifestyles and emergence of pathogens.</title>
        <authorList>
            <person name="Haridas S."/>
            <person name="Albert R."/>
            <person name="Binder M."/>
            <person name="Bloem J."/>
            <person name="Labutti K."/>
            <person name="Salamov A."/>
            <person name="Andreopoulos B."/>
            <person name="Baker S."/>
            <person name="Barry K."/>
            <person name="Bills G."/>
            <person name="Bluhm B."/>
            <person name="Cannon C."/>
            <person name="Castanera R."/>
            <person name="Culley D."/>
            <person name="Daum C."/>
            <person name="Ezra D."/>
            <person name="Gonzalez J."/>
            <person name="Henrissat B."/>
            <person name="Kuo A."/>
            <person name="Liang C."/>
            <person name="Lipzen A."/>
            <person name="Lutzoni F."/>
            <person name="Magnuson J."/>
            <person name="Mondo S."/>
            <person name="Nolan M."/>
            <person name="Ohm R."/>
            <person name="Pangilinan J."/>
            <person name="Park H.-J."/>
            <person name="Ramirez L."/>
            <person name="Alfaro M."/>
            <person name="Sun H."/>
            <person name="Tritt A."/>
            <person name="Yoshinaga Y."/>
            <person name="Zwiers L.-H."/>
            <person name="Turgeon B."/>
            <person name="Goodwin S."/>
            <person name="Spatafora J."/>
            <person name="Crous P."/>
            <person name="Grigoriev I."/>
        </authorList>
    </citation>
    <scope>NUCLEOTIDE SEQUENCE</scope>
    <source>
        <strain evidence="2">CBS 122367</strain>
    </source>
</reference>
<gene>
    <name evidence="2" type="ORF">K458DRAFT_392164</name>
</gene>
<feature type="transmembrane region" description="Helical" evidence="1">
    <location>
        <begin position="153"/>
        <end position="178"/>
    </location>
</feature>
<accession>A0A6G1ITU5</accession>